<dbReference type="GO" id="GO:0008233">
    <property type="term" value="F:peptidase activity"/>
    <property type="evidence" value="ECO:0007669"/>
    <property type="project" value="UniProtKB-KW"/>
</dbReference>
<gene>
    <name evidence="1" type="ORF">ASZ90_019443</name>
</gene>
<dbReference type="EMBL" id="LNQE01001891">
    <property type="protein sequence ID" value="KUG03178.1"/>
    <property type="molecule type" value="Genomic_DNA"/>
</dbReference>
<dbReference type="AlphaFoldDB" id="A0A0W8E3F4"/>
<comment type="caution">
    <text evidence="1">The sequence shown here is derived from an EMBL/GenBank/DDBJ whole genome shotgun (WGS) entry which is preliminary data.</text>
</comment>
<dbReference type="Pfam" id="PF06866">
    <property type="entry name" value="DUF1256"/>
    <property type="match status" value="1"/>
</dbReference>
<evidence type="ECO:0000313" key="1">
    <source>
        <dbReference type="EMBL" id="KUG03178.1"/>
    </source>
</evidence>
<dbReference type="InterPro" id="IPR009665">
    <property type="entry name" value="YyaC"/>
</dbReference>
<accession>A0A0W8E3F4</accession>
<dbReference type="SUPFAM" id="SSF53163">
    <property type="entry name" value="HybD-like"/>
    <property type="match status" value="1"/>
</dbReference>
<dbReference type="InterPro" id="IPR023430">
    <property type="entry name" value="Pept_HybD-like_dom_sf"/>
</dbReference>
<organism evidence="1">
    <name type="scientific">hydrocarbon metagenome</name>
    <dbReference type="NCBI Taxonomy" id="938273"/>
    <lineage>
        <taxon>unclassified sequences</taxon>
        <taxon>metagenomes</taxon>
        <taxon>ecological metagenomes</taxon>
    </lineage>
</organism>
<protein>
    <submittedName>
        <fullName evidence="1">Spore protease gpr related</fullName>
    </submittedName>
</protein>
<keyword evidence="1" id="KW-0378">Hydrolase</keyword>
<dbReference type="NCBIfam" id="TIGR02841">
    <property type="entry name" value="spore_YyaC"/>
    <property type="match status" value="1"/>
</dbReference>
<dbReference type="GO" id="GO:0006508">
    <property type="term" value="P:proteolysis"/>
    <property type="evidence" value="ECO:0007669"/>
    <property type="project" value="UniProtKB-KW"/>
</dbReference>
<proteinExistence type="predicted"/>
<keyword evidence="1" id="KW-0645">Protease</keyword>
<reference evidence="1" key="1">
    <citation type="journal article" date="2015" name="Proc. Natl. Acad. Sci. U.S.A.">
        <title>Networks of energetic and metabolic interactions define dynamics in microbial communities.</title>
        <authorList>
            <person name="Embree M."/>
            <person name="Liu J.K."/>
            <person name="Al-Bassam M.M."/>
            <person name="Zengler K."/>
        </authorList>
    </citation>
    <scope>NUCLEOTIDE SEQUENCE</scope>
</reference>
<name>A0A0W8E3F4_9ZZZZ</name>
<sequence>MNSSLLAAAHFDQPDARSLLASAFMDIFNAEQQPVFICIGSDRHLLDCLGPLTGTMLQEQSSSVLVFGTLQEPWHAGNLSLKLRELRSLYPYRPAVAIDASIGDSEPPGLIKLKTGPIRPGKAVQKNLPKVGDFAITGLVGNRENKAVANAAGIISLAHVYSMSRVISDAIISWEKQAR</sequence>